<reference evidence="2 3" key="1">
    <citation type="journal article" date="2024" name="G3 (Bethesda)">
        <title>Genome assembly of Hibiscus sabdariffa L. provides insights into metabolisms of medicinal natural products.</title>
        <authorList>
            <person name="Kim T."/>
        </authorList>
    </citation>
    <scope>NUCLEOTIDE SEQUENCE [LARGE SCALE GENOMIC DNA]</scope>
    <source>
        <strain evidence="2">TK-2024</strain>
        <tissue evidence="2">Old leaves</tissue>
    </source>
</reference>
<gene>
    <name evidence="2" type="ORF">V6N12_063654</name>
</gene>
<dbReference type="Proteomes" id="UP001472677">
    <property type="component" value="Unassembled WGS sequence"/>
</dbReference>
<protein>
    <submittedName>
        <fullName evidence="2">Uncharacterized protein</fullName>
    </submittedName>
</protein>
<evidence type="ECO:0000313" key="3">
    <source>
        <dbReference type="Proteomes" id="UP001472677"/>
    </source>
</evidence>
<proteinExistence type="predicted"/>
<accession>A0ABR2FCC3</accession>
<keyword evidence="3" id="KW-1185">Reference proteome</keyword>
<feature type="region of interest" description="Disordered" evidence="1">
    <location>
        <begin position="47"/>
        <end position="66"/>
    </location>
</feature>
<name>A0ABR2FCC3_9ROSI</name>
<comment type="caution">
    <text evidence="2">The sequence shown here is derived from an EMBL/GenBank/DDBJ whole genome shotgun (WGS) entry which is preliminary data.</text>
</comment>
<organism evidence="2 3">
    <name type="scientific">Hibiscus sabdariffa</name>
    <name type="common">roselle</name>
    <dbReference type="NCBI Taxonomy" id="183260"/>
    <lineage>
        <taxon>Eukaryota</taxon>
        <taxon>Viridiplantae</taxon>
        <taxon>Streptophyta</taxon>
        <taxon>Embryophyta</taxon>
        <taxon>Tracheophyta</taxon>
        <taxon>Spermatophyta</taxon>
        <taxon>Magnoliopsida</taxon>
        <taxon>eudicotyledons</taxon>
        <taxon>Gunneridae</taxon>
        <taxon>Pentapetalae</taxon>
        <taxon>rosids</taxon>
        <taxon>malvids</taxon>
        <taxon>Malvales</taxon>
        <taxon>Malvaceae</taxon>
        <taxon>Malvoideae</taxon>
        <taxon>Hibiscus</taxon>
    </lineage>
</organism>
<sequence length="66" mass="7483">MEKELLEEILLFSTLSLQLPPIPHQRKEISLFWVPLVRKGISYGGRGGGRSMGRDWAGRGRGKGYR</sequence>
<evidence type="ECO:0000313" key="2">
    <source>
        <dbReference type="EMBL" id="KAK8576006.1"/>
    </source>
</evidence>
<evidence type="ECO:0000256" key="1">
    <source>
        <dbReference type="SAM" id="MobiDB-lite"/>
    </source>
</evidence>
<dbReference type="EMBL" id="JBBPBM010000007">
    <property type="protein sequence ID" value="KAK8576006.1"/>
    <property type="molecule type" value="Genomic_DNA"/>
</dbReference>